<sequence>MATPWQISVDTGGTFTDLIGVDPNGRAQRAKVLSNASLRALVAGKSGGGWLKLNASWGLPDGFFKGFLATFPGGESLSVLDYRARDKAMLLDMHGRLPPGSMIELSTGEEAPILGARVMTRTPGDQPLPPMNLRLGTTRGTNALLERKGTKTVLFVTEGFGDLLAIGDQRRPDLFALNIEKPVPLISQAIEVTGRLDADGKEIVSLKLDQTLWDQVNAVRASGCKAAAVALLHSYRNPVHEQALAQFLAEAGFKVVTLSSQIAPFIKLLPRAQTAVVDAYLSPVMNTYLNQVQCALGSGRLRVMTSAGGLVARESFRAKDALLSGPAGGVVGAVASGQQAGYPRVIAFDMGGTSTDVSRSEGDFDYRSSHRVGDASILAPALKIETVAAGGGSICGWDGRKLFVGPDSAGAHPGPACYGAGGPLTVTDVNLLLGRVLPEAFSIPVYPDHASKAADAIACQADIPQAELLTGFLRIANERMAAAIETISVREGYDPREYALVAFGGAGGLHACAIADELGMDTVLFPPHAGILSAYGIQQARVERIGERQVMRPLVEVQLTLGSQLKELAAELRCEMQAEGLAEADLEVRQQRVTLRLDGQESTLTIDYAMYLAAAFQREYEQVFGYFPQGRSIEVVALQVVISTADVVLPDEVFSKTPAELSLRGQVREGFAEMAILSRDELPTGASLDGPAIIYDETCTLFIEAQWRAVIGSNRTLRMERKSPAVRGAAVAEAVARELFTNRFRQVVDEMGVQLERTAVSTNVKERLDFSCALLDGQGRLVANAPHIPVHLGALGLCVRTIAQQISLSSGDVIVTNHPGYGGSHLPDVTVITPVFYKGRLIAYVANRAHHAELGGIRPGSMPPNATCLAEEGVVIPPMYLFRAGESQMNGLEALLRNAPYPSRAVEDNIADLNAQVAANRRGEKQVLALAKTYGADAIEHYMQSLLDFSTEALRSALSALPAVSRKAVSVLDDGQEIHVSLEAQEGALIIDFAQTSKSHPGNLNATPAIVSSALIYVLRLLVSEDIPLNEGLLVPVSVKLPRCFLNPEFPDDPREAPAVVGGNVETSQRVVECCLRALGIVADSQGTMNNFIFGNDTLSYYETIGGGAGASNGYEGASGVHTHMTNTAITDPEILERRYPLRLWRFALRVGSGGCGRWRGGDGLVREVEFLTPVSVSLLTQHRARGPRGRQGGGDGAPGRQVRMRLDGHQDILSASVDYEAQVGERLCIETPGGGGFGA</sequence>
<proteinExistence type="inferred from homology"/>
<feature type="domain" description="Hydantoinase B/oxoprolinase" evidence="4">
    <location>
        <begin position="735"/>
        <end position="1239"/>
    </location>
</feature>
<dbReference type="InterPro" id="IPR003692">
    <property type="entry name" value="Hydantoinase_B"/>
</dbReference>
<dbReference type="InterPro" id="IPR045079">
    <property type="entry name" value="Oxoprolinase-like"/>
</dbReference>
<dbReference type="GO" id="GO:0017168">
    <property type="term" value="F:5-oxoprolinase (ATP-hydrolyzing) activity"/>
    <property type="evidence" value="ECO:0007669"/>
    <property type="project" value="TreeGrafter"/>
</dbReference>
<feature type="domain" description="Hydantoinase/oxoprolinase N-terminal" evidence="5">
    <location>
        <begin position="132"/>
        <end position="250"/>
    </location>
</feature>
<feature type="region of interest" description="Disordered" evidence="2">
    <location>
        <begin position="1183"/>
        <end position="1203"/>
    </location>
</feature>
<accession>A0A8J3DAD5</accession>
<name>A0A8J3DAD5_9BACT</name>
<feature type="domain" description="Hydantoinase A/oxoprolinase" evidence="3">
    <location>
        <begin position="271"/>
        <end position="543"/>
    </location>
</feature>
<reference evidence="6" key="2">
    <citation type="submission" date="2020-09" db="EMBL/GenBank/DDBJ databases">
        <authorList>
            <person name="Sun Q."/>
            <person name="Kim S."/>
        </authorList>
    </citation>
    <scope>NUCLEOTIDE SEQUENCE</scope>
    <source>
        <strain evidence="6">KCTC 12870</strain>
    </source>
</reference>
<comment type="similarity">
    <text evidence="1">Belongs to the oxoprolinase family.</text>
</comment>
<keyword evidence="7" id="KW-1185">Reference proteome</keyword>
<dbReference type="RefSeq" id="WP_189512643.1">
    <property type="nucleotide sequence ID" value="NZ_BMXG01000005.1"/>
</dbReference>
<dbReference type="InterPro" id="IPR002821">
    <property type="entry name" value="Hydantoinase_A"/>
</dbReference>
<evidence type="ECO:0000313" key="7">
    <source>
        <dbReference type="Proteomes" id="UP000642829"/>
    </source>
</evidence>
<dbReference type="Pfam" id="PF05378">
    <property type="entry name" value="Hydant_A_N"/>
    <property type="match status" value="1"/>
</dbReference>
<dbReference type="Proteomes" id="UP000642829">
    <property type="component" value="Unassembled WGS sequence"/>
</dbReference>
<dbReference type="InterPro" id="IPR008040">
    <property type="entry name" value="Hydant_A_N"/>
</dbReference>
<dbReference type="AlphaFoldDB" id="A0A8J3DAD5"/>
<comment type="caution">
    <text evidence="6">The sequence shown here is derived from an EMBL/GenBank/DDBJ whole genome shotgun (WGS) entry which is preliminary data.</text>
</comment>
<gene>
    <name evidence="6" type="ORF">GCM10007047_10550</name>
</gene>
<evidence type="ECO:0000313" key="6">
    <source>
        <dbReference type="EMBL" id="GHB96548.1"/>
    </source>
</evidence>
<dbReference type="Pfam" id="PF01968">
    <property type="entry name" value="Hydantoinase_A"/>
    <property type="match status" value="1"/>
</dbReference>
<dbReference type="PANTHER" id="PTHR11365">
    <property type="entry name" value="5-OXOPROLINASE RELATED"/>
    <property type="match status" value="1"/>
</dbReference>
<dbReference type="PANTHER" id="PTHR11365:SF23">
    <property type="entry name" value="HYPOTHETICAL 5-OXOPROLINASE (EUROFUNG)-RELATED"/>
    <property type="match status" value="1"/>
</dbReference>
<dbReference type="Pfam" id="PF02538">
    <property type="entry name" value="Hydantoinase_B"/>
    <property type="match status" value="1"/>
</dbReference>
<evidence type="ECO:0000259" key="3">
    <source>
        <dbReference type="Pfam" id="PF01968"/>
    </source>
</evidence>
<evidence type="ECO:0000256" key="2">
    <source>
        <dbReference type="SAM" id="MobiDB-lite"/>
    </source>
</evidence>
<protein>
    <submittedName>
        <fullName evidence="6">5-oxoprolinase</fullName>
    </submittedName>
</protein>
<organism evidence="6 7">
    <name type="scientific">Cerasicoccus arenae</name>
    <dbReference type="NCBI Taxonomy" id="424488"/>
    <lineage>
        <taxon>Bacteria</taxon>
        <taxon>Pseudomonadati</taxon>
        <taxon>Verrucomicrobiota</taxon>
        <taxon>Opitutia</taxon>
        <taxon>Puniceicoccales</taxon>
        <taxon>Cerasicoccaceae</taxon>
        <taxon>Cerasicoccus</taxon>
    </lineage>
</organism>
<dbReference type="GO" id="GO:0006749">
    <property type="term" value="P:glutathione metabolic process"/>
    <property type="evidence" value="ECO:0007669"/>
    <property type="project" value="TreeGrafter"/>
</dbReference>
<evidence type="ECO:0000256" key="1">
    <source>
        <dbReference type="ARBA" id="ARBA00010403"/>
    </source>
</evidence>
<dbReference type="EMBL" id="BMXG01000005">
    <property type="protein sequence ID" value="GHB96548.1"/>
    <property type="molecule type" value="Genomic_DNA"/>
</dbReference>
<reference evidence="6" key="1">
    <citation type="journal article" date="2014" name="Int. J. Syst. Evol. Microbiol.">
        <title>Complete genome sequence of Corynebacterium casei LMG S-19264T (=DSM 44701T), isolated from a smear-ripened cheese.</title>
        <authorList>
            <consortium name="US DOE Joint Genome Institute (JGI-PGF)"/>
            <person name="Walter F."/>
            <person name="Albersmeier A."/>
            <person name="Kalinowski J."/>
            <person name="Ruckert C."/>
        </authorList>
    </citation>
    <scope>NUCLEOTIDE SEQUENCE</scope>
    <source>
        <strain evidence="6">KCTC 12870</strain>
    </source>
</reference>
<evidence type="ECO:0000259" key="4">
    <source>
        <dbReference type="Pfam" id="PF02538"/>
    </source>
</evidence>
<evidence type="ECO:0000259" key="5">
    <source>
        <dbReference type="Pfam" id="PF05378"/>
    </source>
</evidence>
<dbReference type="GO" id="GO:0005829">
    <property type="term" value="C:cytosol"/>
    <property type="evidence" value="ECO:0007669"/>
    <property type="project" value="TreeGrafter"/>
</dbReference>